<dbReference type="Pfam" id="PF07949">
    <property type="entry name" value="YbbR"/>
    <property type="match status" value="3"/>
</dbReference>
<proteinExistence type="predicted"/>
<dbReference type="RefSeq" id="WP_010009437.1">
    <property type="nucleotide sequence ID" value="NZ_AZCN01000023.1"/>
</dbReference>
<dbReference type="Gene3D" id="2.170.120.30">
    <property type="match status" value="1"/>
</dbReference>
<keyword evidence="2" id="KW-1133">Transmembrane helix</keyword>
<keyword evidence="2" id="KW-0472">Membrane</keyword>
<dbReference type="InterPro" id="IPR012505">
    <property type="entry name" value="YbbR"/>
</dbReference>
<dbReference type="PATRIC" id="fig|913848.6.peg.970"/>
<dbReference type="Proteomes" id="UP000051181">
    <property type="component" value="Unassembled WGS sequence"/>
</dbReference>
<evidence type="ECO:0000256" key="2">
    <source>
        <dbReference type="SAM" id="Phobius"/>
    </source>
</evidence>
<dbReference type="GeneID" id="65916632"/>
<dbReference type="eggNOG" id="COG4856">
    <property type="taxonomic scope" value="Bacteria"/>
</dbReference>
<feature type="compositionally biased region" description="Low complexity" evidence="1">
    <location>
        <begin position="323"/>
        <end position="373"/>
    </location>
</feature>
<accession>A0A0R1FE45</accession>
<reference evidence="3 4" key="1">
    <citation type="journal article" date="2015" name="Genome Announc.">
        <title>Expanding the biotechnology potential of lactobacilli through comparative genomics of 213 strains and associated genera.</title>
        <authorList>
            <person name="Sun Z."/>
            <person name="Harris H.M."/>
            <person name="McCann A."/>
            <person name="Guo C."/>
            <person name="Argimon S."/>
            <person name="Zhang W."/>
            <person name="Yang X."/>
            <person name="Jeffery I.B."/>
            <person name="Cooney J.C."/>
            <person name="Kagawa T.F."/>
            <person name="Liu W."/>
            <person name="Song Y."/>
            <person name="Salvetti E."/>
            <person name="Wrobel A."/>
            <person name="Rasinkangas P."/>
            <person name="Parkhill J."/>
            <person name="Rea M.C."/>
            <person name="O'Sullivan O."/>
            <person name="Ritari J."/>
            <person name="Douillard F.P."/>
            <person name="Paul Ross R."/>
            <person name="Yang R."/>
            <person name="Briner A.E."/>
            <person name="Felis G.E."/>
            <person name="de Vos W.M."/>
            <person name="Barrangou R."/>
            <person name="Klaenhammer T.R."/>
            <person name="Caufield P.W."/>
            <person name="Cui Y."/>
            <person name="Zhang H."/>
            <person name="O'Toole P.W."/>
        </authorList>
    </citation>
    <scope>NUCLEOTIDE SEQUENCE [LARGE SCALE GENOMIC DNA]</scope>
    <source>
        <strain evidence="3 4">DSM 20001</strain>
    </source>
</reference>
<dbReference type="PANTHER" id="PTHR37804:SF1">
    <property type="entry name" value="CDAA REGULATORY PROTEIN CDAR"/>
    <property type="match status" value="1"/>
</dbReference>
<comment type="caution">
    <text evidence="3">The sequence shown here is derived from an EMBL/GenBank/DDBJ whole genome shotgun (WGS) entry which is preliminary data.</text>
</comment>
<dbReference type="EMBL" id="AZCN01000023">
    <property type="protein sequence ID" value="KRK17522.1"/>
    <property type="molecule type" value="Genomic_DNA"/>
</dbReference>
<dbReference type="Gene3D" id="2.170.120.40">
    <property type="entry name" value="YbbR-like domain"/>
    <property type="match status" value="2"/>
</dbReference>
<organism evidence="3 4">
    <name type="scientific">Loigolactobacillus coryniformis subsp. coryniformis KCTC 3167 = DSM 20001</name>
    <dbReference type="NCBI Taxonomy" id="913848"/>
    <lineage>
        <taxon>Bacteria</taxon>
        <taxon>Bacillati</taxon>
        <taxon>Bacillota</taxon>
        <taxon>Bacilli</taxon>
        <taxon>Lactobacillales</taxon>
        <taxon>Lactobacillaceae</taxon>
        <taxon>Loigolactobacillus</taxon>
    </lineage>
</organism>
<dbReference type="InterPro" id="IPR053154">
    <property type="entry name" value="c-di-AMP_regulator"/>
</dbReference>
<evidence type="ECO:0000313" key="3">
    <source>
        <dbReference type="EMBL" id="KRK17522.1"/>
    </source>
</evidence>
<evidence type="ECO:0000313" key="4">
    <source>
        <dbReference type="Proteomes" id="UP000051181"/>
    </source>
</evidence>
<evidence type="ECO:0000256" key="1">
    <source>
        <dbReference type="SAM" id="MobiDB-lite"/>
    </source>
</evidence>
<gene>
    <name evidence="3" type="ORF">FD22_GL000939</name>
</gene>
<feature type="region of interest" description="Disordered" evidence="1">
    <location>
        <begin position="317"/>
        <end position="373"/>
    </location>
</feature>
<keyword evidence="2" id="KW-0812">Transmembrane</keyword>
<feature type="transmembrane region" description="Helical" evidence="2">
    <location>
        <begin position="12"/>
        <end position="31"/>
    </location>
</feature>
<name>A0A0R1FE45_9LACO</name>
<dbReference type="PANTHER" id="PTHR37804">
    <property type="entry name" value="CDAA REGULATORY PROTEIN CDAR"/>
    <property type="match status" value="1"/>
</dbReference>
<dbReference type="AlphaFoldDB" id="A0A0R1FE45"/>
<protein>
    <submittedName>
        <fullName evidence="3">Uncharacterized protein</fullName>
    </submittedName>
</protein>
<sequence length="373" mass="39783">MNGFNKFFNSPLVYRILALGFAIMLFGYVNIDRINSTRQATTSSTTMLSNKSRTLKVPLQINADTDKYFITGYPEKVKINIEGPSALVTATANTQNFKIMANLEKLGVGKHTVRLRQEGLNKELGYRIVPSKITVNIQTRATKRFPIQVKFNKANLAQGYTSGDPELSQSTAVVTGSKAEIAAIDSVVANVNTENNLTSDITQQAALQALDQQGNTVNALLDPQSVKVTIPVMRPTKKVPLSLKQTGEGEEDKTYHLSSDVHNVTLTGSQASLDKISTLELSVSIADVDKTTTKTITVPTSDGVQADPSTVSVKITVSDSEAESTTESSSESSTEATSASSESSSNNSNSESASDRSSSASTSESSTSSSSSN</sequence>